<accession>A0A542ZHQ8</accession>
<evidence type="ECO:0000256" key="4">
    <source>
        <dbReference type="RuleBase" id="RU003512"/>
    </source>
</evidence>
<organism evidence="6 7">
    <name type="scientific">Oryzihumus leptocrescens</name>
    <dbReference type="NCBI Taxonomy" id="297536"/>
    <lineage>
        <taxon>Bacteria</taxon>
        <taxon>Bacillati</taxon>
        <taxon>Actinomycetota</taxon>
        <taxon>Actinomycetes</taxon>
        <taxon>Micrococcales</taxon>
        <taxon>Intrasporangiaceae</taxon>
        <taxon>Oryzihumus</taxon>
    </lineage>
</organism>
<feature type="chain" id="PRO_5022246631" evidence="5">
    <location>
        <begin position="29"/>
        <end position="295"/>
    </location>
</feature>
<dbReference type="OrthoDB" id="9810636at2"/>
<dbReference type="AlphaFoldDB" id="A0A542ZHQ8"/>
<evidence type="ECO:0000256" key="2">
    <source>
        <dbReference type="ARBA" id="ARBA00022448"/>
    </source>
</evidence>
<reference evidence="6 7" key="1">
    <citation type="submission" date="2019-06" db="EMBL/GenBank/DDBJ databases">
        <title>Sequencing the genomes of 1000 actinobacteria strains.</title>
        <authorList>
            <person name="Klenk H.-P."/>
        </authorList>
    </citation>
    <scope>NUCLEOTIDE SEQUENCE [LARGE SCALE GENOMIC DNA]</scope>
    <source>
        <strain evidence="6 7">DSM 18082</strain>
    </source>
</reference>
<evidence type="ECO:0000313" key="7">
    <source>
        <dbReference type="Proteomes" id="UP000319514"/>
    </source>
</evidence>
<evidence type="ECO:0000256" key="5">
    <source>
        <dbReference type="SAM" id="SignalP"/>
    </source>
</evidence>
<dbReference type="GO" id="GO:0007155">
    <property type="term" value="P:cell adhesion"/>
    <property type="evidence" value="ECO:0007669"/>
    <property type="project" value="InterPro"/>
</dbReference>
<dbReference type="Proteomes" id="UP000319514">
    <property type="component" value="Unassembled WGS sequence"/>
</dbReference>
<comment type="similarity">
    <text evidence="1 4">Belongs to the bacterial solute-binding protein 9 family.</text>
</comment>
<dbReference type="RefSeq" id="WP_141787807.1">
    <property type="nucleotide sequence ID" value="NZ_BAAAKX010000004.1"/>
</dbReference>
<gene>
    <name evidence="6" type="ORF">FB474_1205</name>
</gene>
<dbReference type="InterPro" id="IPR006127">
    <property type="entry name" value="ZnuA-like"/>
</dbReference>
<dbReference type="Gene3D" id="3.40.50.1980">
    <property type="entry name" value="Nitrogenase molybdenum iron protein domain"/>
    <property type="match status" value="2"/>
</dbReference>
<protein>
    <submittedName>
        <fullName evidence="6">Zinc transport system substrate-binding protein</fullName>
    </submittedName>
</protein>
<dbReference type="PANTHER" id="PTHR42953">
    <property type="entry name" value="HIGH-AFFINITY ZINC UPTAKE SYSTEM PROTEIN ZNUA-RELATED"/>
    <property type="match status" value="1"/>
</dbReference>
<keyword evidence="7" id="KW-1185">Reference proteome</keyword>
<evidence type="ECO:0000256" key="3">
    <source>
        <dbReference type="ARBA" id="ARBA00022729"/>
    </source>
</evidence>
<dbReference type="GO" id="GO:0046872">
    <property type="term" value="F:metal ion binding"/>
    <property type="evidence" value="ECO:0007669"/>
    <property type="project" value="InterPro"/>
</dbReference>
<dbReference type="InterPro" id="IPR050492">
    <property type="entry name" value="Bact_metal-bind_prot9"/>
</dbReference>
<name>A0A542ZHQ8_9MICO</name>
<evidence type="ECO:0000313" key="6">
    <source>
        <dbReference type="EMBL" id="TQL59839.1"/>
    </source>
</evidence>
<dbReference type="PANTHER" id="PTHR42953:SF3">
    <property type="entry name" value="HIGH-AFFINITY ZINC UPTAKE SYSTEM PROTEIN ZNUA"/>
    <property type="match status" value="1"/>
</dbReference>
<proteinExistence type="inferred from homology"/>
<keyword evidence="3 5" id="KW-0732">Signal</keyword>
<keyword evidence="2 4" id="KW-0813">Transport</keyword>
<dbReference type="GO" id="GO:0030001">
    <property type="term" value="P:metal ion transport"/>
    <property type="evidence" value="ECO:0007669"/>
    <property type="project" value="InterPro"/>
</dbReference>
<sequence length="295" mass="31144">MPSRLLRLAAPLALVAATALGGCASATADDGRVPVVASFYPLAFAAEQVGGDHVRVTNLTKPGAEPHELELGPRDVLTVAKARVAVYEKGFQPAVDDAISQQATDNALDVARAAHLDLHLEGGTDPHFWLDPTRYAAVANAIADRLARVDPTHRADYAANARTFTARLAALDTTMRQRLASCRQRQLVTSHSAFGYLARRYGFTQVGITGLSPDAEPSPSALADVARLVRSRGVTTVYAETLASPAIADTVASETGAHVVTLDPLEGLTARSAGHDYFAVMQANLRALQAGQDCP</sequence>
<dbReference type="InterPro" id="IPR006128">
    <property type="entry name" value="Lipoprotein_PsaA-like"/>
</dbReference>
<dbReference type="PROSITE" id="PS51257">
    <property type="entry name" value="PROKAR_LIPOPROTEIN"/>
    <property type="match status" value="1"/>
</dbReference>
<dbReference type="SUPFAM" id="SSF53807">
    <property type="entry name" value="Helical backbone' metal receptor"/>
    <property type="match status" value="1"/>
</dbReference>
<evidence type="ECO:0000256" key="1">
    <source>
        <dbReference type="ARBA" id="ARBA00011028"/>
    </source>
</evidence>
<dbReference type="EMBL" id="VFOQ01000001">
    <property type="protein sequence ID" value="TQL59839.1"/>
    <property type="molecule type" value="Genomic_DNA"/>
</dbReference>
<dbReference type="Pfam" id="PF01297">
    <property type="entry name" value="ZnuA"/>
    <property type="match status" value="1"/>
</dbReference>
<comment type="caution">
    <text evidence="6">The sequence shown here is derived from an EMBL/GenBank/DDBJ whole genome shotgun (WGS) entry which is preliminary data.</text>
</comment>
<dbReference type="PRINTS" id="PR00690">
    <property type="entry name" value="ADHESNFAMILY"/>
</dbReference>
<feature type="signal peptide" evidence="5">
    <location>
        <begin position="1"/>
        <end position="28"/>
    </location>
</feature>